<evidence type="ECO:0000313" key="2">
    <source>
        <dbReference type="Proteomes" id="UP001144297"/>
    </source>
</evidence>
<name>A0A9W6LLR4_9BACT</name>
<evidence type="ECO:0000313" key="1">
    <source>
        <dbReference type="EMBL" id="GLI54110.1"/>
    </source>
</evidence>
<comment type="caution">
    <text evidence="1">The sequence shown here is derived from an EMBL/GenBank/DDBJ whole genome shotgun (WGS) entry which is preliminary data.</text>
</comment>
<evidence type="ECO:0008006" key="3">
    <source>
        <dbReference type="Google" id="ProtNLM"/>
    </source>
</evidence>
<dbReference type="AlphaFoldDB" id="A0A9W6LLR4"/>
<sequence length="130" mass="15304">MIYLRGHHLICLHFFTGEGYNKEFVENLHAVIGRVENENVFVIEGADDICKKCPYLINNVCKDEKEIGEMDKTALDSLNLKTMDNISWDEIKEKLPEFFTHWYEYYCIPCTYLKICSKTSLFKSLRKFSS</sequence>
<reference evidence="1" key="1">
    <citation type="submission" date="2022-12" db="EMBL/GenBank/DDBJ databases">
        <title>Reference genome sequencing for broad-spectrum identification of bacterial and archaeal isolates by mass spectrometry.</title>
        <authorList>
            <person name="Sekiguchi Y."/>
            <person name="Tourlousse D.M."/>
        </authorList>
    </citation>
    <scope>NUCLEOTIDE SEQUENCE</scope>
    <source>
        <strain evidence="1">TSL-P1</strain>
    </source>
</reference>
<keyword evidence="2" id="KW-1185">Reference proteome</keyword>
<dbReference type="Proteomes" id="UP001144297">
    <property type="component" value="Unassembled WGS sequence"/>
</dbReference>
<proteinExistence type="predicted"/>
<accession>A0A9W6LLR4</accession>
<dbReference type="EMBL" id="BSDX01000001">
    <property type="protein sequence ID" value="GLI54110.1"/>
    <property type="molecule type" value="Genomic_DNA"/>
</dbReference>
<organism evidence="1 2">
    <name type="scientific">Thermodesulfovibrio yellowstonii</name>
    <dbReference type="NCBI Taxonomy" id="28262"/>
    <lineage>
        <taxon>Bacteria</taxon>
        <taxon>Pseudomonadati</taxon>
        <taxon>Nitrospirota</taxon>
        <taxon>Thermodesulfovibrionia</taxon>
        <taxon>Thermodesulfovibrionales</taxon>
        <taxon>Thermodesulfovibrionaceae</taxon>
        <taxon>Thermodesulfovibrio</taxon>
    </lineage>
</organism>
<dbReference type="Pfam" id="PF06935">
    <property type="entry name" value="DUF1284"/>
    <property type="match status" value="1"/>
</dbReference>
<dbReference type="InterPro" id="IPR009702">
    <property type="entry name" value="DUF1284"/>
</dbReference>
<protein>
    <recommendedName>
        <fullName evidence="3">DUF1284 domain-containing protein</fullName>
    </recommendedName>
</protein>
<gene>
    <name evidence="1" type="ORF">TISLANDTSLP1_18030</name>
</gene>